<keyword evidence="12" id="KW-1185">Reference proteome</keyword>
<feature type="signal peptide" evidence="8">
    <location>
        <begin position="1"/>
        <end position="16"/>
    </location>
</feature>
<reference evidence="11 12" key="1">
    <citation type="submission" date="2016-04" db="EMBL/GenBank/DDBJ databases">
        <title>Draft genome sequence of Janthinobacterium psychrotolerans sp. nov., isolated from freshwater sediments in Denmark.</title>
        <authorList>
            <person name="Gong X."/>
            <person name="Skrivergaard S."/>
            <person name="Korsgaard B.S."/>
            <person name="Schreiber L."/>
            <person name="Marshall I.P."/>
            <person name="Finster K."/>
            <person name="Schramm A."/>
        </authorList>
    </citation>
    <scope>NUCLEOTIDE SEQUENCE [LARGE SCALE GENOMIC DNA]</scope>
    <source>
        <strain evidence="11 12">S3-2</strain>
    </source>
</reference>
<dbReference type="OrthoDB" id="9802553at2"/>
<dbReference type="STRING" id="1747903.ASR47_102127"/>
<evidence type="ECO:0000256" key="8">
    <source>
        <dbReference type="SAM" id="SignalP"/>
    </source>
</evidence>
<comment type="caution">
    <text evidence="11">The sequence shown here is derived from an EMBL/GenBank/DDBJ whole genome shotgun (WGS) entry which is preliminary data.</text>
</comment>
<comment type="similarity">
    <text evidence="3 7">Belongs to the flagella basal body rod proteins family.</text>
</comment>
<dbReference type="PANTHER" id="PTHR30033">
    <property type="entry name" value="FLAGELLAR HOOK-ASSOCIATED PROTEIN 1"/>
    <property type="match status" value="1"/>
</dbReference>
<feature type="domain" description="Flagellar basal-body/hook protein C-terminal" evidence="9">
    <location>
        <begin position="413"/>
        <end position="451"/>
    </location>
</feature>
<dbReference type="GO" id="GO:0005576">
    <property type="term" value="C:extracellular region"/>
    <property type="evidence" value="ECO:0007669"/>
    <property type="project" value="UniProtKB-SubCell"/>
</dbReference>
<dbReference type="PRINTS" id="PR01005">
    <property type="entry name" value="FLGHOOKAP1"/>
</dbReference>
<comment type="subcellular location">
    <subcellularLocation>
        <location evidence="1 7">Bacterial flagellum</location>
    </subcellularLocation>
    <subcellularLocation>
        <location evidence="2 7">Secreted</location>
    </subcellularLocation>
</comment>
<keyword evidence="5 7" id="KW-0964">Secreted</keyword>
<dbReference type="GO" id="GO:0044780">
    <property type="term" value="P:bacterial-type flagellum assembly"/>
    <property type="evidence" value="ECO:0007669"/>
    <property type="project" value="InterPro"/>
</dbReference>
<dbReference type="Pfam" id="PF22638">
    <property type="entry name" value="FlgK_D1"/>
    <property type="match status" value="1"/>
</dbReference>
<dbReference type="Proteomes" id="UP000092713">
    <property type="component" value="Unassembled WGS sequence"/>
</dbReference>
<dbReference type="SUPFAM" id="SSF64518">
    <property type="entry name" value="Phase 1 flagellin"/>
    <property type="match status" value="1"/>
</dbReference>
<keyword evidence="11" id="KW-0966">Cell projection</keyword>
<dbReference type="InterPro" id="IPR053927">
    <property type="entry name" value="FlgK_helical"/>
</dbReference>
<keyword evidence="11" id="KW-0969">Cilium</keyword>
<feature type="domain" description="Flagellar hook-associated protein FlgK helical" evidence="10">
    <location>
        <begin position="90"/>
        <end position="320"/>
    </location>
</feature>
<keyword evidence="6 7" id="KW-0975">Bacterial flagellum</keyword>
<evidence type="ECO:0000256" key="2">
    <source>
        <dbReference type="ARBA" id="ARBA00004613"/>
    </source>
</evidence>
<name>A0A1A7C4Q6_9BURK</name>
<dbReference type="GO" id="GO:0005198">
    <property type="term" value="F:structural molecule activity"/>
    <property type="evidence" value="ECO:0007669"/>
    <property type="project" value="UniProtKB-UniRule"/>
</dbReference>
<dbReference type="RefSeq" id="WP_065306475.1">
    <property type="nucleotide sequence ID" value="NZ_LOCQ01000042.1"/>
</dbReference>
<proteinExistence type="inferred from homology"/>
<protein>
    <recommendedName>
        <fullName evidence="4 7">Flagellar hook-associated protein 1</fullName>
        <shortName evidence="7">HAP1</shortName>
    </recommendedName>
</protein>
<gene>
    <name evidence="7" type="primary">flgK</name>
    <name evidence="11" type="ORF">ASR47_102127</name>
</gene>
<organism evidence="11 12">
    <name type="scientific">Janthinobacterium psychrotolerans</name>
    <dbReference type="NCBI Taxonomy" id="1747903"/>
    <lineage>
        <taxon>Bacteria</taxon>
        <taxon>Pseudomonadati</taxon>
        <taxon>Pseudomonadota</taxon>
        <taxon>Betaproteobacteria</taxon>
        <taxon>Burkholderiales</taxon>
        <taxon>Oxalobacteraceae</taxon>
        <taxon>Janthinobacterium</taxon>
    </lineage>
</organism>
<evidence type="ECO:0000256" key="6">
    <source>
        <dbReference type="ARBA" id="ARBA00023143"/>
    </source>
</evidence>
<dbReference type="AlphaFoldDB" id="A0A1A7C4Q6"/>
<accession>A0A1A7C4Q6</accession>
<dbReference type="PANTHER" id="PTHR30033:SF1">
    <property type="entry name" value="FLAGELLAR HOOK-ASSOCIATED PROTEIN 1"/>
    <property type="match status" value="1"/>
</dbReference>
<dbReference type="Pfam" id="PF06429">
    <property type="entry name" value="Flg_bbr_C"/>
    <property type="match status" value="1"/>
</dbReference>
<dbReference type="PATRIC" id="fig|1747903.4.peg.4562"/>
<evidence type="ECO:0000259" key="9">
    <source>
        <dbReference type="Pfam" id="PF06429"/>
    </source>
</evidence>
<feature type="chain" id="PRO_5008355671" description="Flagellar hook-associated protein 1" evidence="8">
    <location>
        <begin position="17"/>
        <end position="454"/>
    </location>
</feature>
<dbReference type="InterPro" id="IPR010930">
    <property type="entry name" value="Flg_bb/hook_C_dom"/>
</dbReference>
<evidence type="ECO:0000259" key="10">
    <source>
        <dbReference type="Pfam" id="PF22638"/>
    </source>
</evidence>
<evidence type="ECO:0000256" key="5">
    <source>
        <dbReference type="ARBA" id="ARBA00022525"/>
    </source>
</evidence>
<evidence type="ECO:0000313" key="12">
    <source>
        <dbReference type="Proteomes" id="UP000092713"/>
    </source>
</evidence>
<evidence type="ECO:0000256" key="3">
    <source>
        <dbReference type="ARBA" id="ARBA00009677"/>
    </source>
</evidence>
<dbReference type="NCBIfam" id="TIGR02492">
    <property type="entry name" value="flgK_ends"/>
    <property type="match status" value="1"/>
</dbReference>
<evidence type="ECO:0000313" key="11">
    <source>
        <dbReference type="EMBL" id="OBV40901.1"/>
    </source>
</evidence>
<evidence type="ECO:0000256" key="1">
    <source>
        <dbReference type="ARBA" id="ARBA00004365"/>
    </source>
</evidence>
<dbReference type="EMBL" id="LOCQ01000042">
    <property type="protein sequence ID" value="OBV40901.1"/>
    <property type="molecule type" value="Genomic_DNA"/>
</dbReference>
<keyword evidence="8" id="KW-0732">Signal</keyword>
<evidence type="ECO:0000256" key="7">
    <source>
        <dbReference type="RuleBase" id="RU362065"/>
    </source>
</evidence>
<dbReference type="InterPro" id="IPR002371">
    <property type="entry name" value="FlgK"/>
</dbReference>
<sequence>MSMISNALSGSIAAQAALGAASQNIANLQTPGYTRQGVLLTSLSSGAGVRSAGNGVEVGALMRFSDAYKSQQMWRAASDQGFRSQAQPYLTQLERVMGDEKSSISNGIDGFFTALNAAAVDPTSTPLRQQIITSADAMAQHFNSIDNVMRNQTLSLHQQRAAMMPQANTALQNIASLNQRISTSNAAGTNVSALIDARDQLVDGLAAQMGVEVSSQPDGSLSISLKSGQPLVIGNMSATLESSENAVGDQSISLKFANSTFKIDNVAIGGQIGGLGEFEQNTLRPLQQSLRDLGKSLTDKINKQLNLGQTMAGASGPDLFEYNDGVMSINKNLTTANLALASAGGAAGDSKNLQSLIDIKNQPVTVAWLGQVLMSDADTQLVGKLGIASQQNQALLKTADTVRGQAVNDWNATSAVNKDEEAMNLVEFQNMYQANMKVISVANTLFDATLAMMG</sequence>
<keyword evidence="11" id="KW-0282">Flagellum</keyword>
<evidence type="ECO:0000256" key="4">
    <source>
        <dbReference type="ARBA" id="ARBA00016244"/>
    </source>
</evidence>
<dbReference type="GO" id="GO:0009424">
    <property type="term" value="C:bacterial-type flagellum hook"/>
    <property type="evidence" value="ECO:0007669"/>
    <property type="project" value="UniProtKB-UniRule"/>
</dbReference>